<proteinExistence type="predicted"/>
<evidence type="ECO:0000313" key="3">
    <source>
        <dbReference type="Proteomes" id="UP000070263"/>
    </source>
</evidence>
<accession>A0A133VMN3</accession>
<sequence>MEKNSNLKSRITQIEKCGEHDYSHDLLALSDASARDKFKKLLKDLTPVYTGFRYPDVGLEKVENLEEIRHETEELVEWTRKRLEK</sequence>
<dbReference type="EMBL" id="LHYE01000003">
    <property type="protein sequence ID" value="KXB07680.1"/>
    <property type="molecule type" value="Genomic_DNA"/>
</dbReference>
<evidence type="ECO:0000259" key="1">
    <source>
        <dbReference type="Pfam" id="PF05168"/>
    </source>
</evidence>
<evidence type="ECO:0000313" key="2">
    <source>
        <dbReference type="EMBL" id="KXB07680.1"/>
    </source>
</evidence>
<gene>
    <name evidence="2" type="ORF">AKJ51_00610</name>
</gene>
<dbReference type="Gene3D" id="1.20.120.330">
    <property type="entry name" value="Nucleotidyltransferases domain 2"/>
    <property type="match status" value="1"/>
</dbReference>
<dbReference type="Pfam" id="PF05168">
    <property type="entry name" value="HEPN"/>
    <property type="match status" value="1"/>
</dbReference>
<dbReference type="Proteomes" id="UP000070263">
    <property type="component" value="Unassembled WGS sequence"/>
</dbReference>
<dbReference type="InterPro" id="IPR007842">
    <property type="entry name" value="HEPN_dom"/>
</dbReference>
<name>A0A133VMN3_9EURY</name>
<reference evidence="2 3" key="1">
    <citation type="journal article" date="2016" name="Sci. Rep.">
        <title>Metabolic traits of an uncultured archaeal lineage -MSBL1- from brine pools of the Red Sea.</title>
        <authorList>
            <person name="Mwirichia R."/>
            <person name="Alam I."/>
            <person name="Rashid M."/>
            <person name="Vinu M."/>
            <person name="Ba-Alawi W."/>
            <person name="Anthony Kamau A."/>
            <person name="Kamanda Ngugi D."/>
            <person name="Goker M."/>
            <person name="Klenk H.P."/>
            <person name="Bajic V."/>
            <person name="Stingl U."/>
        </authorList>
    </citation>
    <scope>NUCLEOTIDE SEQUENCE [LARGE SCALE GENOMIC DNA]</scope>
    <source>
        <strain evidence="2">SCGC-AAA382A20</strain>
    </source>
</reference>
<comment type="caution">
    <text evidence="2">The sequence shown here is derived from an EMBL/GenBank/DDBJ whole genome shotgun (WGS) entry which is preliminary data.</text>
</comment>
<organism evidence="2 3">
    <name type="scientific">candidate division MSBL1 archaeon SCGC-AAA382A20</name>
    <dbReference type="NCBI Taxonomy" id="1698280"/>
    <lineage>
        <taxon>Archaea</taxon>
        <taxon>Methanobacteriati</taxon>
        <taxon>Methanobacteriota</taxon>
        <taxon>candidate division MSBL1</taxon>
    </lineage>
</organism>
<dbReference type="SUPFAM" id="SSF81593">
    <property type="entry name" value="Nucleotidyltransferase substrate binding subunit/domain"/>
    <property type="match status" value="1"/>
</dbReference>
<feature type="domain" description="HEPN" evidence="1">
    <location>
        <begin position="26"/>
        <end position="81"/>
    </location>
</feature>
<dbReference type="AlphaFoldDB" id="A0A133VMN3"/>
<keyword evidence="3" id="KW-1185">Reference proteome</keyword>
<protein>
    <recommendedName>
        <fullName evidence="1">HEPN domain-containing protein</fullName>
    </recommendedName>
</protein>